<keyword evidence="12" id="KW-0747">Spliceosome</keyword>
<evidence type="ECO:0000256" key="2">
    <source>
        <dbReference type="ARBA" id="ARBA00010382"/>
    </source>
</evidence>
<reference evidence="15" key="1">
    <citation type="submission" date="2020-02" db="EMBL/GenBank/DDBJ databases">
        <authorList>
            <person name="Palmer J.M."/>
        </authorList>
    </citation>
    <scope>NUCLEOTIDE SEQUENCE</scope>
    <source>
        <strain evidence="15">EPUS1.4</strain>
        <tissue evidence="15">Thallus</tissue>
    </source>
</reference>
<evidence type="ECO:0000256" key="12">
    <source>
        <dbReference type="RuleBase" id="RU367126"/>
    </source>
</evidence>
<dbReference type="PANTHER" id="PTHR11208:SF45">
    <property type="entry name" value="SPLICING FACTOR 1"/>
    <property type="match status" value="1"/>
</dbReference>
<dbReference type="GO" id="GO:0008270">
    <property type="term" value="F:zinc ion binding"/>
    <property type="evidence" value="ECO:0007669"/>
    <property type="project" value="UniProtKB-UniRule"/>
</dbReference>
<evidence type="ECO:0000256" key="11">
    <source>
        <dbReference type="PROSITE-ProRule" id="PRU00047"/>
    </source>
</evidence>
<proteinExistence type="inferred from homology"/>
<dbReference type="PROSITE" id="PS50158">
    <property type="entry name" value="ZF_CCHC"/>
    <property type="match status" value="1"/>
</dbReference>
<dbReference type="InterPro" id="IPR036612">
    <property type="entry name" value="KH_dom_type_1_sf"/>
</dbReference>
<dbReference type="Pfam" id="PF16275">
    <property type="entry name" value="SF1-HH"/>
    <property type="match status" value="1"/>
</dbReference>
<feature type="compositionally biased region" description="Basic and acidic residues" evidence="13">
    <location>
        <begin position="1"/>
        <end position="16"/>
    </location>
</feature>
<feature type="domain" description="CCHC-type" evidence="14">
    <location>
        <begin position="281"/>
        <end position="296"/>
    </location>
</feature>
<feature type="region of interest" description="Disordered" evidence="13">
    <location>
        <begin position="1"/>
        <end position="37"/>
    </location>
</feature>
<dbReference type="Gene3D" id="3.30.1370.10">
    <property type="entry name" value="K Homology domain, type 1"/>
    <property type="match status" value="1"/>
</dbReference>
<dbReference type="Gene3D" id="6.10.140.1790">
    <property type="match status" value="1"/>
</dbReference>
<evidence type="ECO:0000256" key="1">
    <source>
        <dbReference type="ARBA" id="ARBA00004123"/>
    </source>
</evidence>
<feature type="region of interest" description="Disordered" evidence="13">
    <location>
        <begin position="180"/>
        <end position="203"/>
    </location>
</feature>
<dbReference type="Proteomes" id="UP000606974">
    <property type="component" value="Unassembled WGS sequence"/>
</dbReference>
<comment type="function">
    <text evidence="12">Necessary for the splicing of pre-mRNA. Has a role in the recognition of the branch site (5'-UACUAAC-3'), the pyrimidine tract and the 3'-splice site at the 3'-end of introns.</text>
</comment>
<comment type="similarity">
    <text evidence="2 12">Belongs to the BBP/SF1 family.</text>
</comment>
<dbReference type="InterPro" id="IPR032570">
    <property type="entry name" value="SF1-HH"/>
</dbReference>
<evidence type="ECO:0000256" key="10">
    <source>
        <dbReference type="ARBA" id="ARBA00023242"/>
    </source>
</evidence>
<keyword evidence="6 11" id="KW-0863">Zinc-finger</keyword>
<accession>A0A8H7AF92</accession>
<dbReference type="InterPro" id="IPR036875">
    <property type="entry name" value="Znf_CCHC_sf"/>
</dbReference>
<dbReference type="SUPFAM" id="SSF54791">
    <property type="entry name" value="Eukaryotic type KH-domain (KH-domain type I)"/>
    <property type="match status" value="1"/>
</dbReference>
<comment type="subcellular location">
    <subcellularLocation>
        <location evidence="1 12">Nucleus</location>
    </subcellularLocation>
</comment>
<keyword evidence="16" id="KW-1185">Reference proteome</keyword>
<dbReference type="GO" id="GO:0048024">
    <property type="term" value="P:regulation of mRNA splicing, via spliceosome"/>
    <property type="evidence" value="ECO:0007669"/>
    <property type="project" value="TreeGrafter"/>
</dbReference>
<evidence type="ECO:0000256" key="6">
    <source>
        <dbReference type="ARBA" id="ARBA00022771"/>
    </source>
</evidence>
<evidence type="ECO:0000256" key="7">
    <source>
        <dbReference type="ARBA" id="ARBA00022833"/>
    </source>
</evidence>
<dbReference type="AlphaFoldDB" id="A0A8H7AF92"/>
<evidence type="ECO:0000256" key="5">
    <source>
        <dbReference type="ARBA" id="ARBA00022723"/>
    </source>
</evidence>
<dbReference type="InterPro" id="IPR047086">
    <property type="entry name" value="SF1-HH_sf"/>
</dbReference>
<dbReference type="SUPFAM" id="SSF57756">
    <property type="entry name" value="Retrovirus zinc finger-like domains"/>
    <property type="match status" value="1"/>
</dbReference>
<dbReference type="OrthoDB" id="6777263at2759"/>
<keyword evidence="10 12" id="KW-0539">Nucleus</keyword>
<dbReference type="InterPro" id="IPR055256">
    <property type="entry name" value="KH_1_KHDC4/BBP-like"/>
</dbReference>
<feature type="compositionally biased region" description="Basic and acidic residues" evidence="13">
    <location>
        <begin position="189"/>
        <end position="203"/>
    </location>
</feature>
<dbReference type="GO" id="GO:0003729">
    <property type="term" value="F:mRNA binding"/>
    <property type="evidence" value="ECO:0007669"/>
    <property type="project" value="TreeGrafter"/>
</dbReference>
<sequence>MAQGGDHKQIKRKLDSSDACTMTKLSKRRKSRWGPESMASRLTGLKTAITAPMTSEQVEAYALHVRIEEITQKLRIDDIVPADDRRSPSPEPQYDASGICVNIRYRRHRERLEDERYSLIQVATHIIPSYRAPQGYVNNRGRIKEKVYIPAKDFPEANFIGQLLGPRGCSLTDMNNKSGPTIVIRGKGSVKEGRSRPHNETDHHQEPLCCLITADAREKVDKAKALVQAVIETVATTPEHANDRKHQQLRYLAMMNGTFRDDEGHGGGGWKRPRVAANVVCRVCSNDGHIARDCPDRKAAGISGQSLIPPWRQANRGQGGAGDAVDLSVLHFLSEMKTNS</sequence>
<dbReference type="InterPro" id="IPR004087">
    <property type="entry name" value="KH_dom"/>
</dbReference>
<dbReference type="Gene3D" id="4.10.60.10">
    <property type="entry name" value="Zinc finger, CCHC-type"/>
    <property type="match status" value="1"/>
</dbReference>
<evidence type="ECO:0000259" key="14">
    <source>
        <dbReference type="PROSITE" id="PS50158"/>
    </source>
</evidence>
<dbReference type="EMBL" id="JAACFV010000088">
    <property type="protein sequence ID" value="KAF7506359.1"/>
    <property type="molecule type" value="Genomic_DNA"/>
</dbReference>
<evidence type="ECO:0000256" key="8">
    <source>
        <dbReference type="ARBA" id="ARBA00022884"/>
    </source>
</evidence>
<dbReference type="InterPro" id="IPR001878">
    <property type="entry name" value="Znf_CCHC"/>
</dbReference>
<dbReference type="SMART" id="SM00322">
    <property type="entry name" value="KH"/>
    <property type="match status" value="1"/>
</dbReference>
<organism evidence="15 16">
    <name type="scientific">Endocarpon pusillum</name>
    <dbReference type="NCBI Taxonomy" id="364733"/>
    <lineage>
        <taxon>Eukaryota</taxon>
        <taxon>Fungi</taxon>
        <taxon>Dikarya</taxon>
        <taxon>Ascomycota</taxon>
        <taxon>Pezizomycotina</taxon>
        <taxon>Eurotiomycetes</taxon>
        <taxon>Chaetothyriomycetidae</taxon>
        <taxon>Verrucariales</taxon>
        <taxon>Verrucariaceae</taxon>
        <taxon>Endocarpon</taxon>
    </lineage>
</organism>
<evidence type="ECO:0000256" key="9">
    <source>
        <dbReference type="ARBA" id="ARBA00023187"/>
    </source>
</evidence>
<evidence type="ECO:0000313" key="16">
    <source>
        <dbReference type="Proteomes" id="UP000606974"/>
    </source>
</evidence>
<evidence type="ECO:0000313" key="15">
    <source>
        <dbReference type="EMBL" id="KAF7506359.1"/>
    </source>
</evidence>
<keyword evidence="9 12" id="KW-0508">mRNA splicing</keyword>
<dbReference type="Pfam" id="PF22675">
    <property type="entry name" value="KH-I_KHDC4-BBP"/>
    <property type="match status" value="1"/>
</dbReference>
<evidence type="ECO:0000256" key="4">
    <source>
        <dbReference type="ARBA" id="ARBA00022664"/>
    </source>
</evidence>
<protein>
    <recommendedName>
        <fullName evidence="3 12">Branchpoint-bridging protein</fullName>
    </recommendedName>
</protein>
<evidence type="ECO:0000256" key="3">
    <source>
        <dbReference type="ARBA" id="ARBA00017984"/>
    </source>
</evidence>
<dbReference type="PANTHER" id="PTHR11208">
    <property type="entry name" value="RNA-BINDING PROTEIN RELATED"/>
    <property type="match status" value="1"/>
</dbReference>
<dbReference type="GO" id="GO:0045131">
    <property type="term" value="F:pre-mRNA branch point binding"/>
    <property type="evidence" value="ECO:0007669"/>
    <property type="project" value="UniProtKB-UniRule"/>
</dbReference>
<keyword evidence="5 12" id="KW-0479">Metal-binding</keyword>
<evidence type="ECO:0000256" key="13">
    <source>
        <dbReference type="SAM" id="MobiDB-lite"/>
    </source>
</evidence>
<keyword evidence="4 12" id="KW-0507">mRNA processing</keyword>
<comment type="caution">
    <text evidence="15">The sequence shown here is derived from an EMBL/GenBank/DDBJ whole genome shotgun (WGS) entry which is preliminary data.</text>
</comment>
<dbReference type="GO" id="GO:0000398">
    <property type="term" value="P:mRNA splicing, via spliceosome"/>
    <property type="evidence" value="ECO:0007669"/>
    <property type="project" value="UniProtKB-UniRule"/>
</dbReference>
<dbReference type="Pfam" id="PF00098">
    <property type="entry name" value="zf-CCHC"/>
    <property type="match status" value="1"/>
</dbReference>
<keyword evidence="8" id="KW-0694">RNA-binding</keyword>
<dbReference type="InterPro" id="IPR045071">
    <property type="entry name" value="BBP-like"/>
</dbReference>
<dbReference type="GO" id="GO:0005681">
    <property type="term" value="C:spliceosomal complex"/>
    <property type="evidence" value="ECO:0007669"/>
    <property type="project" value="UniProtKB-KW"/>
</dbReference>
<name>A0A8H7AF92_9EURO</name>
<keyword evidence="7 12" id="KW-0862">Zinc</keyword>
<gene>
    <name evidence="15" type="ORF">GJ744_011825</name>
</gene>